<proteinExistence type="predicted"/>
<dbReference type="PANTHER" id="PTHR28069">
    <property type="entry name" value="GH20023P"/>
    <property type="match status" value="1"/>
</dbReference>
<dbReference type="InterPro" id="IPR046824">
    <property type="entry name" value="Mss51-like_C"/>
</dbReference>
<accession>A0A6S8E935</accession>
<organism evidence="2">
    <name type="scientific">Aplanochytrium stocchinoi</name>
    <dbReference type="NCBI Taxonomy" id="215587"/>
    <lineage>
        <taxon>Eukaryota</taxon>
        <taxon>Sar</taxon>
        <taxon>Stramenopiles</taxon>
        <taxon>Bigyra</taxon>
        <taxon>Labyrinthulomycetes</taxon>
        <taxon>Thraustochytrida</taxon>
        <taxon>Thraustochytriidae</taxon>
        <taxon>Aplanochytrium</taxon>
    </lineage>
</organism>
<feature type="domain" description="Mitochondrial splicing suppressor 51-like C-terminal" evidence="1">
    <location>
        <begin position="75"/>
        <end position="239"/>
    </location>
</feature>
<evidence type="ECO:0000313" key="2">
    <source>
        <dbReference type="EMBL" id="CAE0442722.1"/>
    </source>
</evidence>
<dbReference type="EMBL" id="HBIN01016857">
    <property type="protein sequence ID" value="CAE0442722.1"/>
    <property type="molecule type" value="Transcribed_RNA"/>
</dbReference>
<evidence type="ECO:0000259" key="1">
    <source>
        <dbReference type="Pfam" id="PF20179"/>
    </source>
</evidence>
<evidence type="ECO:0000313" key="3">
    <source>
        <dbReference type="EMBL" id="CAE0442723.1"/>
    </source>
</evidence>
<protein>
    <recommendedName>
        <fullName evidence="1">Mitochondrial splicing suppressor 51-like C-terminal domain-containing protein</fullName>
    </recommendedName>
</protein>
<name>A0A6S8E935_9STRA</name>
<dbReference type="AlphaFoldDB" id="A0A6S8E935"/>
<dbReference type="EMBL" id="HBIN01016858">
    <property type="protein sequence ID" value="CAE0442723.1"/>
    <property type="molecule type" value="Transcribed_RNA"/>
</dbReference>
<reference evidence="2" key="1">
    <citation type="submission" date="2021-01" db="EMBL/GenBank/DDBJ databases">
        <authorList>
            <person name="Corre E."/>
            <person name="Pelletier E."/>
            <person name="Niang G."/>
            <person name="Scheremetjew M."/>
            <person name="Finn R."/>
            <person name="Kale V."/>
            <person name="Holt S."/>
            <person name="Cochrane G."/>
            <person name="Meng A."/>
            <person name="Brown T."/>
            <person name="Cohen L."/>
        </authorList>
    </citation>
    <scope>NUCLEOTIDE SEQUENCE</scope>
    <source>
        <strain evidence="2">GSBS06</strain>
    </source>
</reference>
<dbReference type="Pfam" id="PF20179">
    <property type="entry name" value="MSS51_C"/>
    <property type="match status" value="1"/>
</dbReference>
<gene>
    <name evidence="2" type="ORF">ASTO00021_LOCUS12832</name>
    <name evidence="3" type="ORF">ASTO00021_LOCUS12833</name>
</gene>
<dbReference type="PANTHER" id="PTHR28069:SF1">
    <property type="entry name" value="PROTEIN MSS51, MITOCHONDRIAL"/>
    <property type="match status" value="1"/>
</dbReference>
<sequence length="262" mass="29931">MRAKLTKAVSELEARLAEAQALSLRHALVSKSKSVSYESWADYALSRGINDWLHQGGGEEKELRQRVLSKLLSYPLTLARNLNHNAFNLEYKDSLEIHVVGARAEATLPPIYWNEIFTTRYPAKTVNLVFIGPQVNVALDGKQKLFGDCLQMEFRRKLYEETSLSTPDVFYLCNSGIGNEFENGYWQKTFQQKLLNSNSVGLFTSFNKSDFEADRRAIKSLNWGKDIGFEENNPMRSLWEARDQQNNVVHSNHSSLIVSFKT</sequence>